<sequence>MDGGLRRYARWAGDVVAAVALVVSEAVALFGVLAVLMLGTSGASWVPLACGGGLALCTGIIAAAAWSARMWVTAAVQGLVTGGCLVAVTGLWGRA</sequence>
<feature type="transmembrane region" description="Helical" evidence="1">
    <location>
        <begin position="74"/>
        <end position="93"/>
    </location>
</feature>
<dbReference type="AlphaFoldDB" id="A0AB39QM53"/>
<evidence type="ECO:0000313" key="2">
    <source>
        <dbReference type="EMBL" id="XDQ43338.1"/>
    </source>
</evidence>
<dbReference type="GeneID" id="301465585"/>
<evidence type="ECO:0000256" key="1">
    <source>
        <dbReference type="SAM" id="Phobius"/>
    </source>
</evidence>
<dbReference type="RefSeq" id="WP_234536470.1">
    <property type="nucleotide sequence ID" value="NZ_CP163441.1"/>
</dbReference>
<dbReference type="EMBL" id="CP163441">
    <property type="protein sequence ID" value="XDQ43338.1"/>
    <property type="molecule type" value="Genomic_DNA"/>
</dbReference>
<organism evidence="2">
    <name type="scientific">Streptomyces sp. R39</name>
    <dbReference type="NCBI Taxonomy" id="3238631"/>
    <lineage>
        <taxon>Bacteria</taxon>
        <taxon>Bacillati</taxon>
        <taxon>Actinomycetota</taxon>
        <taxon>Actinomycetes</taxon>
        <taxon>Kitasatosporales</taxon>
        <taxon>Streptomycetaceae</taxon>
        <taxon>Streptomyces</taxon>
    </lineage>
</organism>
<keyword evidence="1" id="KW-1133">Transmembrane helix</keyword>
<feature type="transmembrane region" description="Helical" evidence="1">
    <location>
        <begin position="15"/>
        <end position="38"/>
    </location>
</feature>
<keyword evidence="1" id="KW-0812">Transmembrane</keyword>
<accession>A0AB39QM53</accession>
<keyword evidence="1" id="KW-0472">Membrane</keyword>
<gene>
    <name evidence="2" type="ORF">AB5J52_14305</name>
</gene>
<proteinExistence type="predicted"/>
<name>A0AB39QM53_9ACTN</name>
<reference evidence="2" key="1">
    <citation type="submission" date="2024-07" db="EMBL/GenBank/DDBJ databases">
        <authorList>
            <person name="Yu S.T."/>
        </authorList>
    </citation>
    <scope>NUCLEOTIDE SEQUENCE</scope>
    <source>
        <strain evidence="2">R39</strain>
    </source>
</reference>
<feature type="transmembrane region" description="Helical" evidence="1">
    <location>
        <begin position="45"/>
        <end position="68"/>
    </location>
</feature>
<protein>
    <submittedName>
        <fullName evidence="2">Uncharacterized protein</fullName>
    </submittedName>
</protein>